<gene>
    <name evidence="10" type="ORF">P8935_14625</name>
</gene>
<dbReference type="InterPro" id="IPR003423">
    <property type="entry name" value="OMP_efflux"/>
</dbReference>
<dbReference type="GO" id="GO:1990281">
    <property type="term" value="C:efflux pump complex"/>
    <property type="evidence" value="ECO:0007669"/>
    <property type="project" value="TreeGrafter"/>
</dbReference>
<feature type="chain" id="PRO_5043862537" evidence="9">
    <location>
        <begin position="26"/>
        <end position="486"/>
    </location>
</feature>
<dbReference type="EMBL" id="CP121196">
    <property type="protein sequence ID" value="XBH15803.1"/>
    <property type="molecule type" value="Genomic_DNA"/>
</dbReference>
<feature type="region of interest" description="Disordered" evidence="8">
    <location>
        <begin position="53"/>
        <end position="87"/>
    </location>
</feature>
<comment type="similarity">
    <text evidence="2">Belongs to the outer membrane factor (OMF) (TC 1.B.17) family.</text>
</comment>
<name>A0AAU7DDI8_9BACT</name>
<keyword evidence="4" id="KW-1134">Transmembrane beta strand</keyword>
<evidence type="ECO:0000256" key="4">
    <source>
        <dbReference type="ARBA" id="ARBA00022452"/>
    </source>
</evidence>
<comment type="subcellular location">
    <subcellularLocation>
        <location evidence="1">Cell outer membrane</location>
    </subcellularLocation>
</comment>
<sequence>MMICLKKCMGSVAIAIMAMTVTADAVSQTPSHREELPNAPASQLLAQTGVQLSGANSVSATTTPRQNQTPSSSSSPANRTKLTRSQAEQMAIKNNPQVSVARLLALAQHQVYRETRSSELPIANAAITGVEAEDASRISAGSLTASRLFTHAGAGGGFSQLLTDFGKTRNLVASAVLQDKAQKANALATQFDVELATDQAFYNALQAQETLKVAQQNVTTRQTLQSQVNQMTINKLKSTLDLSFADVSLSQAKLLSLDAQNNADSTMAALDAVLGIDHQEEFELVDDGPDTRQPPPDIDQLVQASLKQRPDLQATQFSQQAAEKFSHAQRDQMFPTIAASGTVGSVPIRPSQYYTTNWWGGIGVNINIPVFNGFLYSAQAKEASLRAQAASEQTRDLRDRIVRDVRTAWLTANTSYQRVSVTAELLKEADLGLKLAQTRYQMGLSSIVELSQAEYQQTDAAIGNANAQYQYRLALATLNYQVGSVP</sequence>
<evidence type="ECO:0000256" key="8">
    <source>
        <dbReference type="SAM" id="MobiDB-lite"/>
    </source>
</evidence>
<dbReference type="AlphaFoldDB" id="A0AAU7DDI8"/>
<dbReference type="InterPro" id="IPR028351">
    <property type="entry name" value="CyaE"/>
</dbReference>
<organism evidence="10">
    <name type="scientific">Telmatobacter sp. DSM 110680</name>
    <dbReference type="NCBI Taxonomy" id="3036704"/>
    <lineage>
        <taxon>Bacteria</taxon>
        <taxon>Pseudomonadati</taxon>
        <taxon>Acidobacteriota</taxon>
        <taxon>Terriglobia</taxon>
        <taxon>Terriglobales</taxon>
        <taxon>Acidobacteriaceae</taxon>
        <taxon>Telmatobacter</taxon>
    </lineage>
</organism>
<reference evidence="10" key="1">
    <citation type="submission" date="2023-03" db="EMBL/GenBank/DDBJ databases">
        <title>Edaphobacter sp.</title>
        <authorList>
            <person name="Huber K.J."/>
            <person name="Papendorf J."/>
            <person name="Pilke C."/>
            <person name="Bunk B."/>
            <person name="Sproeer C."/>
            <person name="Pester M."/>
        </authorList>
    </citation>
    <scope>NUCLEOTIDE SEQUENCE</scope>
    <source>
        <strain evidence="10">DSM 110680</strain>
    </source>
</reference>
<evidence type="ECO:0000256" key="5">
    <source>
        <dbReference type="ARBA" id="ARBA00022692"/>
    </source>
</evidence>
<keyword evidence="6" id="KW-0472">Membrane</keyword>
<keyword evidence="7" id="KW-0998">Cell outer membrane</keyword>
<dbReference type="PANTHER" id="PTHR30026:SF20">
    <property type="entry name" value="OUTER MEMBRANE PROTEIN TOLC"/>
    <property type="match status" value="1"/>
</dbReference>
<proteinExistence type="inferred from homology"/>
<dbReference type="PIRSF" id="PIRSF001892">
    <property type="entry name" value="CyaE"/>
    <property type="match status" value="1"/>
</dbReference>
<dbReference type="Gene3D" id="1.20.1600.10">
    <property type="entry name" value="Outer membrane efflux proteins (OEP)"/>
    <property type="match status" value="1"/>
</dbReference>
<evidence type="ECO:0000256" key="7">
    <source>
        <dbReference type="ARBA" id="ARBA00023237"/>
    </source>
</evidence>
<evidence type="ECO:0000313" key="10">
    <source>
        <dbReference type="EMBL" id="XBH15803.1"/>
    </source>
</evidence>
<keyword evidence="3" id="KW-0813">Transport</keyword>
<dbReference type="RefSeq" id="WP_348261035.1">
    <property type="nucleotide sequence ID" value="NZ_CP121196.1"/>
</dbReference>
<protein>
    <submittedName>
        <fullName evidence="10">TolC family protein</fullName>
    </submittedName>
</protein>
<evidence type="ECO:0000256" key="2">
    <source>
        <dbReference type="ARBA" id="ARBA00007613"/>
    </source>
</evidence>
<accession>A0AAU7DDI8</accession>
<keyword evidence="9" id="KW-0732">Signal</keyword>
<dbReference type="GO" id="GO:0015562">
    <property type="term" value="F:efflux transmembrane transporter activity"/>
    <property type="evidence" value="ECO:0007669"/>
    <property type="project" value="InterPro"/>
</dbReference>
<feature type="signal peptide" evidence="9">
    <location>
        <begin position="1"/>
        <end position="25"/>
    </location>
</feature>
<dbReference type="InterPro" id="IPR051906">
    <property type="entry name" value="TolC-like"/>
</dbReference>
<keyword evidence="5" id="KW-0812">Transmembrane</keyword>
<dbReference type="PANTHER" id="PTHR30026">
    <property type="entry name" value="OUTER MEMBRANE PROTEIN TOLC"/>
    <property type="match status" value="1"/>
</dbReference>
<evidence type="ECO:0000256" key="9">
    <source>
        <dbReference type="SAM" id="SignalP"/>
    </source>
</evidence>
<dbReference type="SUPFAM" id="SSF56954">
    <property type="entry name" value="Outer membrane efflux proteins (OEP)"/>
    <property type="match status" value="1"/>
</dbReference>
<evidence type="ECO:0000256" key="6">
    <source>
        <dbReference type="ARBA" id="ARBA00023136"/>
    </source>
</evidence>
<evidence type="ECO:0000256" key="1">
    <source>
        <dbReference type="ARBA" id="ARBA00004442"/>
    </source>
</evidence>
<dbReference type="Pfam" id="PF02321">
    <property type="entry name" value="OEP"/>
    <property type="match status" value="1"/>
</dbReference>
<dbReference type="GO" id="GO:0009279">
    <property type="term" value="C:cell outer membrane"/>
    <property type="evidence" value="ECO:0007669"/>
    <property type="project" value="UniProtKB-SubCell"/>
</dbReference>
<dbReference type="GO" id="GO:0015288">
    <property type="term" value="F:porin activity"/>
    <property type="evidence" value="ECO:0007669"/>
    <property type="project" value="TreeGrafter"/>
</dbReference>
<evidence type="ECO:0000256" key="3">
    <source>
        <dbReference type="ARBA" id="ARBA00022448"/>
    </source>
</evidence>